<dbReference type="PANTHER" id="PTHR34598">
    <property type="entry name" value="BLL6449 PROTEIN"/>
    <property type="match status" value="1"/>
</dbReference>
<name>A0A1J7JCC2_9PEZI</name>
<protein>
    <recommendedName>
        <fullName evidence="4">Methyltransferase</fullName>
    </recommendedName>
</protein>
<evidence type="ECO:0000313" key="2">
    <source>
        <dbReference type="EMBL" id="OIW25250.1"/>
    </source>
</evidence>
<dbReference type="OrthoDB" id="412788at2759"/>
<evidence type="ECO:0008006" key="4">
    <source>
        <dbReference type="Google" id="ProtNLM"/>
    </source>
</evidence>
<dbReference type="EMBL" id="KV875102">
    <property type="protein sequence ID" value="OIW25250.1"/>
    <property type="molecule type" value="Genomic_DNA"/>
</dbReference>
<dbReference type="STRING" id="1408157.A0A1J7JCC2"/>
<dbReference type="GO" id="GO:0016491">
    <property type="term" value="F:oxidoreductase activity"/>
    <property type="evidence" value="ECO:0007669"/>
    <property type="project" value="InterPro"/>
</dbReference>
<proteinExistence type="inferred from homology"/>
<dbReference type="InParanoid" id="A0A1J7JCC2"/>
<keyword evidence="3" id="KW-1185">Reference proteome</keyword>
<dbReference type="Proteomes" id="UP000182658">
    <property type="component" value="Unassembled WGS sequence"/>
</dbReference>
<evidence type="ECO:0000313" key="3">
    <source>
        <dbReference type="Proteomes" id="UP000182658"/>
    </source>
</evidence>
<organism evidence="2 3">
    <name type="scientific">Coniochaeta ligniaria NRRL 30616</name>
    <dbReference type="NCBI Taxonomy" id="1408157"/>
    <lineage>
        <taxon>Eukaryota</taxon>
        <taxon>Fungi</taxon>
        <taxon>Dikarya</taxon>
        <taxon>Ascomycota</taxon>
        <taxon>Pezizomycotina</taxon>
        <taxon>Sordariomycetes</taxon>
        <taxon>Sordariomycetidae</taxon>
        <taxon>Coniochaetales</taxon>
        <taxon>Coniochaetaceae</taxon>
        <taxon>Coniochaeta</taxon>
    </lineage>
</organism>
<dbReference type="InterPro" id="IPR044053">
    <property type="entry name" value="AsaB-like"/>
</dbReference>
<dbReference type="PANTHER" id="PTHR34598:SF3">
    <property type="entry name" value="OXIDOREDUCTASE AN1597"/>
    <property type="match status" value="1"/>
</dbReference>
<comment type="similarity">
    <text evidence="1">Belongs to the asaB hydroxylase/desaturase family.</text>
</comment>
<reference evidence="2 3" key="1">
    <citation type="submission" date="2016-10" db="EMBL/GenBank/DDBJ databases">
        <title>Draft genome sequence of Coniochaeta ligniaria NRRL30616, a lignocellulolytic fungus for bioabatement of inhibitors in plant biomass hydrolysates.</title>
        <authorList>
            <consortium name="DOE Joint Genome Institute"/>
            <person name="Jimenez D.J."/>
            <person name="Hector R.E."/>
            <person name="Riley R."/>
            <person name="Sun H."/>
            <person name="Grigoriev I.V."/>
            <person name="Van Elsas J.D."/>
            <person name="Nichols N.N."/>
        </authorList>
    </citation>
    <scope>NUCLEOTIDE SEQUENCE [LARGE SCALE GENOMIC DNA]</scope>
    <source>
        <strain evidence="2 3">NRRL 30616</strain>
    </source>
</reference>
<dbReference type="NCBIfam" id="NF041278">
    <property type="entry name" value="CmcJ_NvfI_EfuI"/>
    <property type="match status" value="1"/>
</dbReference>
<evidence type="ECO:0000256" key="1">
    <source>
        <dbReference type="ARBA" id="ARBA00023604"/>
    </source>
</evidence>
<accession>A0A1J7JCC2</accession>
<dbReference type="AlphaFoldDB" id="A0A1J7JCC2"/>
<sequence length="290" mass="33516">MTNDELVKLTYATRLPIHAIEKPYQMISSFPGTYKKSNIEFNSAPEPERIRDLRGQEHKYSLNSHGFQVIEHHSDIADWSDKQAIENQYLPQVQQLFTSHLDEVDEVKIFNWRKRKNRMYKDEGIQEVDLEDGSHYVLPAAFVHIDHSPAAVLQLVQFHMGERAAQLLRGRVRVVNFWKPICPYPIQDAPLALCDGTSVADTDFMAADHVRRNYTGETLLLLHRPGFRWHYLSNQVEHEGYLIKIFDSLPGVQAKHCPHTSFQHRAIPSGCPARESIEVRALVFTHVRDE</sequence>
<gene>
    <name evidence="2" type="ORF">CONLIGDRAFT_648290</name>
</gene>